<reference evidence="1" key="1">
    <citation type="submission" date="2013-04" db="EMBL/GenBank/DDBJ databases">
        <title>The genome sequencing project of 58 acetic acid bacteria.</title>
        <authorList>
            <person name="Okamoto-Kainuma A."/>
            <person name="Ishikawa M."/>
            <person name="Umino S."/>
            <person name="Koizumi Y."/>
            <person name="Shiwa Y."/>
            <person name="Yoshikawa H."/>
            <person name="Matsutani M."/>
            <person name="Matsushita K."/>
        </authorList>
    </citation>
    <scope>NUCLEOTIDE SEQUENCE</scope>
    <source>
        <strain evidence="1">NRIC 0535</strain>
    </source>
</reference>
<evidence type="ECO:0008006" key="3">
    <source>
        <dbReference type="Google" id="ProtNLM"/>
    </source>
</evidence>
<sequence>MLGILVGLKAEARLIRPYCPDSPIAISGATAEGARQGVERLLAAGATALLSFGCAAGLAPDLRPGALIIPQWVLVDGRSAKTDGALSRRFGVGQTGVLHGGLLHSDELIATAAEKTSLHARTGCLAVDMESGVVARAGLPFAVLRVVCDDSHRDLPPAACDVLKGGGISPLKLAASLMRQPGQIPALMALGRDAAAAQKAMKAFLTTGISKDY</sequence>
<dbReference type="EMBL" id="BAPV01000002">
    <property type="protein sequence ID" value="GBQ83115.1"/>
    <property type="molecule type" value="Genomic_DNA"/>
</dbReference>
<dbReference type="Gene3D" id="3.40.50.1580">
    <property type="entry name" value="Nucleoside phosphorylase domain"/>
    <property type="match status" value="1"/>
</dbReference>
<comment type="caution">
    <text evidence="1">The sequence shown here is derived from an EMBL/GenBank/DDBJ whole genome shotgun (WGS) entry which is preliminary data.</text>
</comment>
<protein>
    <recommendedName>
        <fullName evidence="3">Nucleoside phosphorylase domain-containing protein</fullName>
    </recommendedName>
</protein>
<organism evidence="1 2">
    <name type="scientific">Asaia krungthepensis NRIC 0535</name>
    <dbReference type="NCBI Taxonomy" id="1307925"/>
    <lineage>
        <taxon>Bacteria</taxon>
        <taxon>Pseudomonadati</taxon>
        <taxon>Pseudomonadota</taxon>
        <taxon>Alphaproteobacteria</taxon>
        <taxon>Acetobacterales</taxon>
        <taxon>Acetobacteraceae</taxon>
        <taxon>Asaia</taxon>
    </lineage>
</organism>
<accession>A0ABQ0PW76</accession>
<dbReference type="InterPro" id="IPR035994">
    <property type="entry name" value="Nucleoside_phosphorylase_sf"/>
</dbReference>
<dbReference type="SUPFAM" id="SSF53167">
    <property type="entry name" value="Purine and uridine phosphorylases"/>
    <property type="match status" value="1"/>
</dbReference>
<keyword evidence="2" id="KW-1185">Reference proteome</keyword>
<gene>
    <name evidence="1" type="ORF">AA0535_0164</name>
</gene>
<dbReference type="RefSeq" id="WP_264813978.1">
    <property type="nucleotide sequence ID" value="NZ_BAPV01000002.1"/>
</dbReference>
<proteinExistence type="predicted"/>
<evidence type="ECO:0000313" key="2">
    <source>
        <dbReference type="Proteomes" id="UP001062776"/>
    </source>
</evidence>
<evidence type="ECO:0000313" key="1">
    <source>
        <dbReference type="EMBL" id="GBQ83115.1"/>
    </source>
</evidence>
<dbReference type="Proteomes" id="UP001062776">
    <property type="component" value="Unassembled WGS sequence"/>
</dbReference>
<name>A0ABQ0PW76_9PROT</name>